<gene>
    <name evidence="1" type="ORF">K452DRAFT_10441</name>
</gene>
<accession>A0A6A6BHF7</accession>
<evidence type="ECO:0000313" key="2">
    <source>
        <dbReference type="Proteomes" id="UP000799438"/>
    </source>
</evidence>
<dbReference type="AlphaFoldDB" id="A0A6A6BHF7"/>
<dbReference type="GeneID" id="54292444"/>
<proteinExistence type="predicted"/>
<protein>
    <submittedName>
        <fullName evidence="1">Uncharacterized protein</fullName>
    </submittedName>
</protein>
<dbReference type="RefSeq" id="XP_033398477.1">
    <property type="nucleotide sequence ID" value="XM_033534952.1"/>
</dbReference>
<sequence length="151" mass="16452">METHAAPCQVSVMSFGNRGSWWQCVKVEIGRSAISNNNLGEMGGRGGGFSRGRAGSAMACQFFMAPGAERRTVYPPAAPWLKRSMWAPLAAPQHHQLPARNNTSPFTLSTRRPIHARLLQRIRSSFSLAVSRLHRGNLAPRLPSPATGCCL</sequence>
<name>A0A6A6BHF7_9PEZI</name>
<organism evidence="1 2">
    <name type="scientific">Aplosporella prunicola CBS 121167</name>
    <dbReference type="NCBI Taxonomy" id="1176127"/>
    <lineage>
        <taxon>Eukaryota</taxon>
        <taxon>Fungi</taxon>
        <taxon>Dikarya</taxon>
        <taxon>Ascomycota</taxon>
        <taxon>Pezizomycotina</taxon>
        <taxon>Dothideomycetes</taxon>
        <taxon>Dothideomycetes incertae sedis</taxon>
        <taxon>Botryosphaeriales</taxon>
        <taxon>Aplosporellaceae</taxon>
        <taxon>Aplosporella</taxon>
    </lineage>
</organism>
<dbReference type="EMBL" id="ML995483">
    <property type="protein sequence ID" value="KAF2142765.1"/>
    <property type="molecule type" value="Genomic_DNA"/>
</dbReference>
<keyword evidence="2" id="KW-1185">Reference proteome</keyword>
<dbReference type="Proteomes" id="UP000799438">
    <property type="component" value="Unassembled WGS sequence"/>
</dbReference>
<evidence type="ECO:0000313" key="1">
    <source>
        <dbReference type="EMBL" id="KAF2142765.1"/>
    </source>
</evidence>
<reference evidence="1" key="1">
    <citation type="journal article" date="2020" name="Stud. Mycol.">
        <title>101 Dothideomycetes genomes: a test case for predicting lifestyles and emergence of pathogens.</title>
        <authorList>
            <person name="Haridas S."/>
            <person name="Albert R."/>
            <person name="Binder M."/>
            <person name="Bloem J."/>
            <person name="Labutti K."/>
            <person name="Salamov A."/>
            <person name="Andreopoulos B."/>
            <person name="Baker S."/>
            <person name="Barry K."/>
            <person name="Bills G."/>
            <person name="Bluhm B."/>
            <person name="Cannon C."/>
            <person name="Castanera R."/>
            <person name="Culley D."/>
            <person name="Daum C."/>
            <person name="Ezra D."/>
            <person name="Gonzalez J."/>
            <person name="Henrissat B."/>
            <person name="Kuo A."/>
            <person name="Liang C."/>
            <person name="Lipzen A."/>
            <person name="Lutzoni F."/>
            <person name="Magnuson J."/>
            <person name="Mondo S."/>
            <person name="Nolan M."/>
            <person name="Ohm R."/>
            <person name="Pangilinan J."/>
            <person name="Park H.-J."/>
            <person name="Ramirez L."/>
            <person name="Alfaro M."/>
            <person name="Sun H."/>
            <person name="Tritt A."/>
            <person name="Yoshinaga Y."/>
            <person name="Zwiers L.-H."/>
            <person name="Turgeon B."/>
            <person name="Goodwin S."/>
            <person name="Spatafora J."/>
            <person name="Crous P."/>
            <person name="Grigoriev I."/>
        </authorList>
    </citation>
    <scope>NUCLEOTIDE SEQUENCE</scope>
    <source>
        <strain evidence="1">CBS 121167</strain>
    </source>
</reference>